<reference evidence="1 2" key="1">
    <citation type="submission" date="2023-01" db="EMBL/GenBank/DDBJ databases">
        <title>Novel species of the genus Asticcacaulis isolated from rivers.</title>
        <authorList>
            <person name="Lu H."/>
        </authorList>
    </citation>
    <scope>NUCLEOTIDE SEQUENCE [LARGE SCALE GENOMIC DNA]</scope>
    <source>
        <strain evidence="1 2">LKC15W</strain>
    </source>
</reference>
<organism evidence="1 2">
    <name type="scientific">Asticcacaulis machinosus</name>
    <dbReference type="NCBI Taxonomy" id="2984211"/>
    <lineage>
        <taxon>Bacteria</taxon>
        <taxon>Pseudomonadati</taxon>
        <taxon>Pseudomonadota</taxon>
        <taxon>Alphaproteobacteria</taxon>
        <taxon>Caulobacterales</taxon>
        <taxon>Caulobacteraceae</taxon>
        <taxon>Asticcacaulis</taxon>
    </lineage>
</organism>
<sequence>MAELVRVARYDFLSKLSEPQAPFGRTVYTGRDSSGQAIRRTRYIKVVFDMPWPENKKANLGTDLPQSRRGVFGAIYRVKSLFQSTLGDEVDVLDIVVGCVTVRYGFPDHVPAGLVAIAAKRLWETRDMFTVIDIKANADGKAIRIK</sequence>
<evidence type="ECO:0000313" key="1">
    <source>
        <dbReference type="EMBL" id="MDC7675160.1"/>
    </source>
</evidence>
<accession>A0ABT5HGA1</accession>
<gene>
    <name evidence="1" type="ORF">PQU98_03405</name>
</gene>
<dbReference type="EMBL" id="JAQQKV010000001">
    <property type="protein sequence ID" value="MDC7675160.1"/>
    <property type="molecule type" value="Genomic_DNA"/>
</dbReference>
<comment type="caution">
    <text evidence="1">The sequence shown here is derived from an EMBL/GenBank/DDBJ whole genome shotgun (WGS) entry which is preliminary data.</text>
</comment>
<keyword evidence="2" id="KW-1185">Reference proteome</keyword>
<dbReference type="Proteomes" id="UP001218579">
    <property type="component" value="Unassembled WGS sequence"/>
</dbReference>
<protein>
    <submittedName>
        <fullName evidence="1">Uncharacterized protein</fullName>
    </submittedName>
</protein>
<proteinExistence type="predicted"/>
<name>A0ABT5HGA1_9CAUL</name>
<evidence type="ECO:0000313" key="2">
    <source>
        <dbReference type="Proteomes" id="UP001218579"/>
    </source>
</evidence>
<dbReference type="RefSeq" id="WP_272743471.1">
    <property type="nucleotide sequence ID" value="NZ_JAQQKV010000001.1"/>
</dbReference>